<gene>
    <name evidence="11" type="ORF">TSOC_005016</name>
</gene>
<proteinExistence type="inferred from homology"/>
<evidence type="ECO:0000313" key="11">
    <source>
        <dbReference type="EMBL" id="PNH08420.1"/>
    </source>
</evidence>
<evidence type="ECO:0000256" key="7">
    <source>
        <dbReference type="ARBA" id="ARBA00022989"/>
    </source>
</evidence>
<keyword evidence="4 9" id="KW-0762">Sugar transport</keyword>
<comment type="caution">
    <text evidence="11">The sequence shown here is derived from an EMBL/GenBank/DDBJ whole genome shotgun (WGS) entry which is preliminary data.</text>
</comment>
<dbReference type="Proteomes" id="UP000236333">
    <property type="component" value="Unassembled WGS sequence"/>
</dbReference>
<dbReference type="Pfam" id="PF03083">
    <property type="entry name" value="MtN3_slv"/>
    <property type="match status" value="1"/>
</dbReference>
<evidence type="ECO:0000256" key="9">
    <source>
        <dbReference type="RuleBase" id="RU910715"/>
    </source>
</evidence>
<feature type="transmembrane region" description="Helical" evidence="9">
    <location>
        <begin position="12"/>
        <end position="32"/>
    </location>
</feature>
<evidence type="ECO:0000256" key="2">
    <source>
        <dbReference type="ARBA" id="ARBA00007809"/>
    </source>
</evidence>
<dbReference type="InterPro" id="IPR004316">
    <property type="entry name" value="SWEET_rpt"/>
</dbReference>
<dbReference type="GO" id="GO:0012505">
    <property type="term" value="C:endomembrane system"/>
    <property type="evidence" value="ECO:0007669"/>
    <property type="project" value="UniProtKB-SubCell"/>
</dbReference>
<evidence type="ECO:0000256" key="3">
    <source>
        <dbReference type="ARBA" id="ARBA00022448"/>
    </source>
</evidence>
<dbReference type="PANTHER" id="PTHR10791:SF224">
    <property type="entry name" value="SUGAR TRANSPORTER SWEET"/>
    <property type="match status" value="1"/>
</dbReference>
<feature type="region of interest" description="Disordered" evidence="10">
    <location>
        <begin position="169"/>
        <end position="191"/>
    </location>
</feature>
<protein>
    <recommendedName>
        <fullName evidence="9">Bidirectional sugar transporter SWEET</fullName>
    </recommendedName>
</protein>
<evidence type="ECO:0000256" key="5">
    <source>
        <dbReference type="ARBA" id="ARBA00022692"/>
    </source>
</evidence>
<keyword evidence="3 9" id="KW-0813">Transport</keyword>
<feature type="transmembrane region" description="Helical" evidence="9">
    <location>
        <begin position="105"/>
        <end position="126"/>
    </location>
</feature>
<comment type="function">
    <text evidence="9">Mediates both low-affinity uptake and efflux of sugar across the membrane.</text>
</comment>
<comment type="caution">
    <text evidence="9">Lacks conserved residue(s) required for the propagation of feature annotation.</text>
</comment>
<reference evidence="11 12" key="1">
    <citation type="journal article" date="2017" name="Mol. Biol. Evol.">
        <title>The 4-celled Tetrabaena socialis nuclear genome reveals the essential components for genetic control of cell number at the origin of multicellularity in the volvocine lineage.</title>
        <authorList>
            <person name="Featherston J."/>
            <person name="Arakaki Y."/>
            <person name="Hanschen E.R."/>
            <person name="Ferris P.J."/>
            <person name="Michod R.E."/>
            <person name="Olson B.J.S.C."/>
            <person name="Nozaki H."/>
            <person name="Durand P.M."/>
        </authorList>
    </citation>
    <scope>NUCLEOTIDE SEQUENCE [LARGE SCALE GENOMIC DNA]</scope>
    <source>
        <strain evidence="11 12">NIES-571</strain>
    </source>
</reference>
<feature type="transmembrane region" description="Helical" evidence="9">
    <location>
        <begin position="132"/>
        <end position="149"/>
    </location>
</feature>
<dbReference type="Gene3D" id="1.20.1280.290">
    <property type="match status" value="1"/>
</dbReference>
<comment type="subcellular location">
    <subcellularLocation>
        <location evidence="1">Endomembrane system</location>
        <topology evidence="1">Multi-pass membrane protein</topology>
    </subcellularLocation>
</comment>
<keyword evidence="12" id="KW-1185">Reference proteome</keyword>
<dbReference type="AlphaFoldDB" id="A0A2J8A7F2"/>
<dbReference type="GO" id="GO:0051119">
    <property type="term" value="F:sugar transmembrane transporter activity"/>
    <property type="evidence" value="ECO:0007669"/>
    <property type="project" value="InterPro"/>
</dbReference>
<evidence type="ECO:0000256" key="6">
    <source>
        <dbReference type="ARBA" id="ARBA00022737"/>
    </source>
</evidence>
<dbReference type="OrthoDB" id="409725at2759"/>
<sequence length="244" mass="25378">MGSVLLEHVVPSFGNLLATLMLVSPLPAVLRIRAAGKIGAQDRILSILLTAAAHIMLMGLLGLFAMTHAAAERMGTSAVIVLMAYYLIPLSTLPDIVRSRNAASIYPPLAAAAIANGGLWTIYGFALKDVNIWLPNLFGAVLGVMQLLLRLTYGGGAVPTGGGPLLSPERKAACEPPEAHPAAKHPSAKERRQSILQLLHPHHARSHELAPLAGGVAAGVVVAFKDVERVGSGTLPASVVAVKA</sequence>
<feature type="transmembrane region" description="Helical" evidence="9">
    <location>
        <begin position="74"/>
        <end position="93"/>
    </location>
</feature>
<evidence type="ECO:0000256" key="1">
    <source>
        <dbReference type="ARBA" id="ARBA00004127"/>
    </source>
</evidence>
<evidence type="ECO:0000256" key="10">
    <source>
        <dbReference type="SAM" id="MobiDB-lite"/>
    </source>
</evidence>
<name>A0A2J8A7F2_9CHLO</name>
<keyword evidence="8 9" id="KW-0472">Membrane</keyword>
<dbReference type="GO" id="GO:0016020">
    <property type="term" value="C:membrane"/>
    <property type="evidence" value="ECO:0007669"/>
    <property type="project" value="InterPro"/>
</dbReference>
<accession>A0A2J8A7F2</accession>
<keyword evidence="7 9" id="KW-1133">Transmembrane helix</keyword>
<dbReference type="EMBL" id="PGGS01000130">
    <property type="protein sequence ID" value="PNH08420.1"/>
    <property type="molecule type" value="Genomic_DNA"/>
</dbReference>
<keyword evidence="6" id="KW-0677">Repeat</keyword>
<comment type="similarity">
    <text evidence="2 9">Belongs to the SWEET sugar transporter family.</text>
</comment>
<evidence type="ECO:0000256" key="4">
    <source>
        <dbReference type="ARBA" id="ARBA00022597"/>
    </source>
</evidence>
<keyword evidence="5 9" id="KW-0812">Transmembrane</keyword>
<evidence type="ECO:0000313" key="12">
    <source>
        <dbReference type="Proteomes" id="UP000236333"/>
    </source>
</evidence>
<dbReference type="PANTHER" id="PTHR10791">
    <property type="entry name" value="RAG1-ACTIVATING PROTEIN 1"/>
    <property type="match status" value="1"/>
</dbReference>
<feature type="transmembrane region" description="Helical" evidence="9">
    <location>
        <begin position="44"/>
        <end position="68"/>
    </location>
</feature>
<organism evidence="11 12">
    <name type="scientific">Tetrabaena socialis</name>
    <dbReference type="NCBI Taxonomy" id="47790"/>
    <lineage>
        <taxon>Eukaryota</taxon>
        <taxon>Viridiplantae</taxon>
        <taxon>Chlorophyta</taxon>
        <taxon>core chlorophytes</taxon>
        <taxon>Chlorophyceae</taxon>
        <taxon>CS clade</taxon>
        <taxon>Chlamydomonadales</taxon>
        <taxon>Tetrabaenaceae</taxon>
        <taxon>Tetrabaena</taxon>
    </lineage>
</organism>
<evidence type="ECO:0000256" key="8">
    <source>
        <dbReference type="ARBA" id="ARBA00023136"/>
    </source>
</evidence>
<dbReference type="InterPro" id="IPR047664">
    <property type="entry name" value="SWEET"/>
</dbReference>